<dbReference type="InterPro" id="IPR007110">
    <property type="entry name" value="Ig-like_dom"/>
</dbReference>
<feature type="domain" description="Ig-like" evidence="5">
    <location>
        <begin position="11"/>
        <end position="96"/>
    </location>
</feature>
<dbReference type="SUPFAM" id="SSF48726">
    <property type="entry name" value="Immunoglobulin"/>
    <property type="match status" value="2"/>
</dbReference>
<keyword evidence="2" id="KW-1015">Disulfide bond</keyword>
<evidence type="ECO:0000313" key="6">
    <source>
        <dbReference type="EMBL" id="TNN28256.1"/>
    </source>
</evidence>
<dbReference type="EMBL" id="SRLO01007107">
    <property type="protein sequence ID" value="TNN28256.1"/>
    <property type="molecule type" value="Genomic_DNA"/>
</dbReference>
<accession>A0A4Z2EHH0</accession>
<proteinExistence type="predicted"/>
<dbReference type="GO" id="GO:0006955">
    <property type="term" value="P:immune response"/>
    <property type="evidence" value="ECO:0007669"/>
    <property type="project" value="TreeGrafter"/>
</dbReference>
<organism evidence="6 7">
    <name type="scientific">Liparis tanakae</name>
    <name type="common">Tanaka's snailfish</name>
    <dbReference type="NCBI Taxonomy" id="230148"/>
    <lineage>
        <taxon>Eukaryota</taxon>
        <taxon>Metazoa</taxon>
        <taxon>Chordata</taxon>
        <taxon>Craniata</taxon>
        <taxon>Vertebrata</taxon>
        <taxon>Euteleostomi</taxon>
        <taxon>Actinopterygii</taxon>
        <taxon>Neopterygii</taxon>
        <taxon>Teleostei</taxon>
        <taxon>Neoteleostei</taxon>
        <taxon>Acanthomorphata</taxon>
        <taxon>Eupercaria</taxon>
        <taxon>Perciformes</taxon>
        <taxon>Cottioidei</taxon>
        <taxon>Cottales</taxon>
        <taxon>Liparidae</taxon>
        <taxon>Liparis</taxon>
    </lineage>
</organism>
<evidence type="ECO:0000259" key="5">
    <source>
        <dbReference type="PROSITE" id="PS50835"/>
    </source>
</evidence>
<dbReference type="AlphaFoldDB" id="A0A4Z2EHH0"/>
<dbReference type="PANTHER" id="PTHR11481">
    <property type="entry name" value="IMMUNOGLOBULIN FC RECEPTOR"/>
    <property type="match status" value="1"/>
</dbReference>
<dbReference type="GO" id="GO:0007166">
    <property type="term" value="P:cell surface receptor signaling pathway"/>
    <property type="evidence" value="ECO:0007669"/>
    <property type="project" value="TreeGrafter"/>
</dbReference>
<evidence type="ECO:0000313" key="7">
    <source>
        <dbReference type="Proteomes" id="UP000314294"/>
    </source>
</evidence>
<dbReference type="InterPro" id="IPR050488">
    <property type="entry name" value="Ig_Fc_receptor"/>
</dbReference>
<keyword evidence="7" id="KW-1185">Reference proteome</keyword>
<gene>
    <name evidence="6" type="primary">Siglec1</name>
    <name evidence="6" type="ORF">EYF80_061597</name>
</gene>
<evidence type="ECO:0000256" key="3">
    <source>
        <dbReference type="SAM" id="MobiDB-lite"/>
    </source>
</evidence>
<protein>
    <submittedName>
        <fullName evidence="6">Sialoadhesin</fullName>
    </submittedName>
</protein>
<feature type="chain" id="PRO_5021460471" evidence="4">
    <location>
        <begin position="21"/>
        <end position="233"/>
    </location>
</feature>
<dbReference type="GO" id="GO:0009897">
    <property type="term" value="C:external side of plasma membrane"/>
    <property type="evidence" value="ECO:0007669"/>
    <property type="project" value="TreeGrafter"/>
</dbReference>
<name>A0A4Z2EHH0_9TELE</name>
<evidence type="ECO:0000256" key="2">
    <source>
        <dbReference type="ARBA" id="ARBA00023157"/>
    </source>
</evidence>
<dbReference type="Gene3D" id="2.60.40.10">
    <property type="entry name" value="Immunoglobulins"/>
    <property type="match status" value="2"/>
</dbReference>
<dbReference type="InterPro" id="IPR013783">
    <property type="entry name" value="Ig-like_fold"/>
</dbReference>
<keyword evidence="1 4" id="KW-0732">Signal</keyword>
<feature type="region of interest" description="Disordered" evidence="3">
    <location>
        <begin position="190"/>
        <end position="233"/>
    </location>
</feature>
<reference evidence="6 7" key="1">
    <citation type="submission" date="2019-03" db="EMBL/GenBank/DDBJ databases">
        <title>First draft genome of Liparis tanakae, snailfish: a comprehensive survey of snailfish specific genes.</title>
        <authorList>
            <person name="Kim W."/>
            <person name="Song I."/>
            <person name="Jeong J.-H."/>
            <person name="Kim D."/>
            <person name="Kim S."/>
            <person name="Ryu S."/>
            <person name="Song J.Y."/>
            <person name="Lee S.K."/>
        </authorList>
    </citation>
    <scope>NUCLEOTIDE SEQUENCE [LARGE SCALE GENOMIC DNA]</scope>
    <source>
        <tissue evidence="6">Muscle</tissue>
    </source>
</reference>
<dbReference type="SMART" id="SM00409">
    <property type="entry name" value="IG"/>
    <property type="match status" value="2"/>
</dbReference>
<dbReference type="Proteomes" id="UP000314294">
    <property type="component" value="Unassembled WGS sequence"/>
</dbReference>
<sequence>MEVASLCLLLATLSITPNRSQFFRHDQVSLRCEAASGGWAVRRNVSSRTDDPCRFGWGVPGEASCTLKDAYPSDTGAYWCESQQGGCSAAVNITVTGGEVILDSPALPVPQGEEVTLRCAHKEEDEDEAASGFSAVFYKNDVFMSTEAAGKMQLPAVSTSDEGFYSCEHPGRGRSPRSWLSVAEVTRVDGMTSPEAETRRRSQNDGSAISDVKFPGVRCGSQVKDSLDDSVKE</sequence>
<comment type="caution">
    <text evidence="6">The sequence shown here is derived from an EMBL/GenBank/DDBJ whole genome shotgun (WGS) entry which is preliminary data.</text>
</comment>
<dbReference type="InterPro" id="IPR003599">
    <property type="entry name" value="Ig_sub"/>
</dbReference>
<dbReference type="PANTHER" id="PTHR11481:SF64">
    <property type="entry name" value="FC RECEPTOR-LIKE PROTEIN 4"/>
    <property type="match status" value="1"/>
</dbReference>
<feature type="signal peptide" evidence="4">
    <location>
        <begin position="1"/>
        <end position="20"/>
    </location>
</feature>
<dbReference type="GO" id="GO:0004888">
    <property type="term" value="F:transmembrane signaling receptor activity"/>
    <property type="evidence" value="ECO:0007669"/>
    <property type="project" value="TreeGrafter"/>
</dbReference>
<dbReference type="PROSITE" id="PS50835">
    <property type="entry name" value="IG_LIKE"/>
    <property type="match status" value="1"/>
</dbReference>
<evidence type="ECO:0000256" key="1">
    <source>
        <dbReference type="ARBA" id="ARBA00022729"/>
    </source>
</evidence>
<dbReference type="InterPro" id="IPR036179">
    <property type="entry name" value="Ig-like_dom_sf"/>
</dbReference>
<evidence type="ECO:0000256" key="4">
    <source>
        <dbReference type="SAM" id="SignalP"/>
    </source>
</evidence>
<dbReference type="OrthoDB" id="6151406at2759"/>